<dbReference type="GO" id="GO:0031267">
    <property type="term" value="F:small GTPase binding"/>
    <property type="evidence" value="ECO:0007669"/>
    <property type="project" value="TreeGrafter"/>
</dbReference>
<dbReference type="PANTHER" id="PTHR45653:SF7">
    <property type="entry name" value="DEDICATOR OF CYTOKINESIS PROTEIN 4"/>
    <property type="match status" value="1"/>
</dbReference>
<dbReference type="InterPro" id="IPR046769">
    <property type="entry name" value="DOCKER_Lobe_A"/>
</dbReference>
<dbReference type="InterPro" id="IPR042455">
    <property type="entry name" value="DOCK_N_sub1"/>
</dbReference>
<sequence length="1442" mass="168080">MEIGDTVQILEKCDVLCIDEDSVITEMTSTLRDWGAMWKQLYVRNEGDLFHRLWHIMNEILDLRRQVLVGHLTHDRMKDVKRHITCCSTYLSYLFSYSERFFLRLNRNGLPKCPEKPERHCSLFVVRRMGAGEKKNACNVQYRRPFGCAVLSIADLLAGDSKDDLVLKVYMCNTESDWYQIHENIIKKLNARYNLTGSNAGLAVSLQLLHGDIEQIRREYTSRFTHGVSITRKLGFSNIIMPGEMRNDLYITVERGEFEKGGKSVARNVEVTMHVVDSSGQILKDFISFGSGEPPASEYHSFVLYHNNCPRWAELLKLPIPVDKFRGAHIRCEFRHCSTKEKGEKKLFGFSFMPLMQENGRTLPDGTHELIVHKCEENANLQDSGRYLKLPFSKGISLGNNSQAVKATKESFWITSFLCSTKLTQNGDMLDLLKWRTHPDKIAGCLSKLKEIDGSEIVKFLQDTLDTLFGILDENSQKYGSKVFDCLVHIINLLQDSKFHHFKPVMDTYIESHFAGALAYRDLIKVLKWHIDRVTEVELHDHIQEVLKAQEYIFKYIVQSRRLFSIATGGQNEEEFRCCIQELLMSVRFFLSQESKGTTAVFLSSFPSVYSELLKLFDVREVANLVHDALGSLPTVMHGDESLQAVKLQSIGKTVESHLYTNPDSRCILLPVVLHHLHMHLQEQKDLIMCARILSNIFCLIKKNSSEKSVLEEIDVIVNSLLDILLRTILEITSRPQPSGSAMRLQFQDVTGEFVSCLLSLLRQMTDRHYQQLLDSFNTKEDLRDFLLQIFTVFRILIRPEMFPKDWTVMRLVIWDSYFFLAVIFINQLCLQLEMFTPSKKKKFMFICILGEHKLHFIPALIGPFLEVTLIPQPDLRNVMIPIFHDMMDWEQRRSGNFKQVEAKLIDKLDSLMSEGKGDETYRELFNSIIPLFGPYPSLLKKIERETWRESGVSLIATVTRLMERLLDYRDCMKMGEVDGKKIGCTVSLLNFYKTELNKEEMYIRYIHKLYDLHLKAQNFTEAAYTLLLYDELLEWSDRPLREFLNYPMQTEWQRKECLHLTIIQNFDRGKCWENGIILCRKIAEQYESYYDYRNLSKMRMMEASLYDKIMDQQRLEPEFFRVGFYGKKFPFFLRNKEFVCRGHDYERLEAFQQRMLNEFPHAIAMQHANQPDETIFQAEAQYLQIYAVTPIPENQEVLQRDGIPDNIKSFYKVNHIWRFRYDRPFHKGTKDKENEFKSLWVERTTLILVQSLPGISRWFEVEKREVVEMSPLENAIEVLENKNQQLRTLISQCQTRQMQNINPLTMCLNGVIDAAVNGGVARYQEAFFVKEYVLNHPEDGEKITRLRELMLEQAQILEFGLAVHEKVVPQDMRPLHKKLVDQFFVMKSINDFIFHYSYNSPLSYPAVNRYSSSSLSSQASAEVSNITGQSESSDEVFNMQV</sequence>
<evidence type="ECO:0000256" key="3">
    <source>
        <dbReference type="ARBA" id="ARBA00022553"/>
    </source>
</evidence>
<dbReference type="InterPro" id="IPR056372">
    <property type="entry name" value="TPR_DOCK"/>
</dbReference>
<evidence type="ECO:0000259" key="7">
    <source>
        <dbReference type="PROSITE" id="PS51650"/>
    </source>
</evidence>
<dbReference type="Pfam" id="PF16172">
    <property type="entry name" value="DOCK_N"/>
    <property type="match status" value="2"/>
</dbReference>
<dbReference type="InterPro" id="IPR046770">
    <property type="entry name" value="DOCKER_Lobe_B"/>
</dbReference>
<dbReference type="InterPro" id="IPR026791">
    <property type="entry name" value="DOCK"/>
</dbReference>
<feature type="coiled-coil region" evidence="6">
    <location>
        <begin position="1270"/>
        <end position="1297"/>
    </location>
</feature>
<dbReference type="CDD" id="cd08695">
    <property type="entry name" value="C2_Dock-B"/>
    <property type="match status" value="1"/>
</dbReference>
<comment type="similarity">
    <text evidence="5">Belongs to the DOCK family.</text>
</comment>
<dbReference type="Gene3D" id="1.20.1270.350">
    <property type="entry name" value="Dedicator of cytokinesis N-terminal subdomain"/>
    <property type="match status" value="1"/>
</dbReference>
<keyword evidence="2" id="KW-0963">Cytoplasm</keyword>
<evidence type="ECO:0000259" key="8">
    <source>
        <dbReference type="PROSITE" id="PS51651"/>
    </source>
</evidence>
<dbReference type="Pfam" id="PF20422">
    <property type="entry name" value="DHR-2_Lobe_B"/>
    <property type="match status" value="1"/>
</dbReference>
<reference evidence="9" key="1">
    <citation type="submission" date="2025-08" db="UniProtKB">
        <authorList>
            <consortium name="Ensembl"/>
        </authorList>
    </citation>
    <scope>IDENTIFICATION</scope>
</reference>
<dbReference type="GO" id="GO:0007264">
    <property type="term" value="P:small GTPase-mediated signal transduction"/>
    <property type="evidence" value="ECO:0007669"/>
    <property type="project" value="InterPro"/>
</dbReference>
<dbReference type="Gene3D" id="1.20.58.740">
    <property type="match status" value="1"/>
</dbReference>
<evidence type="ECO:0000256" key="5">
    <source>
        <dbReference type="PROSITE-ProRule" id="PRU00983"/>
    </source>
</evidence>
<dbReference type="Pfam" id="PF20421">
    <property type="entry name" value="DHR-2_Lobe_C"/>
    <property type="match status" value="1"/>
</dbReference>
<evidence type="ECO:0000313" key="9">
    <source>
        <dbReference type="Ensembl" id="ENSCRFP00000020168.1"/>
    </source>
</evidence>
<dbReference type="InterPro" id="IPR032376">
    <property type="entry name" value="DOCK_N"/>
</dbReference>
<dbReference type="GO" id="GO:0005737">
    <property type="term" value="C:cytoplasm"/>
    <property type="evidence" value="ECO:0007669"/>
    <property type="project" value="UniProtKB-SubCell"/>
</dbReference>
<dbReference type="GO" id="GO:0005085">
    <property type="term" value="F:guanyl-nucleotide exchange factor activity"/>
    <property type="evidence" value="ECO:0007669"/>
    <property type="project" value="UniProtKB-KW"/>
</dbReference>
<proteinExistence type="inferred from homology"/>
<evidence type="ECO:0000313" key="10">
    <source>
        <dbReference type="Proteomes" id="UP000694396"/>
    </source>
</evidence>
<dbReference type="PROSITE" id="PS51650">
    <property type="entry name" value="C2_DOCK"/>
    <property type="match status" value="1"/>
</dbReference>
<dbReference type="InterPro" id="IPR037811">
    <property type="entry name" value="C2_Dock-B"/>
</dbReference>
<dbReference type="Proteomes" id="UP000694396">
    <property type="component" value="Unplaced"/>
</dbReference>
<dbReference type="InterPro" id="IPR027007">
    <property type="entry name" value="C2_DOCK-type_domain"/>
</dbReference>
<keyword evidence="4" id="KW-0344">Guanine-nucleotide releasing factor</keyword>
<protein>
    <submittedName>
        <fullName evidence="9">Dedicator of cytokinesis 4</fullName>
    </submittedName>
</protein>
<dbReference type="GO" id="GO:0060326">
    <property type="term" value="P:cell chemotaxis"/>
    <property type="evidence" value="ECO:0007669"/>
    <property type="project" value="TreeGrafter"/>
</dbReference>
<name>A0A8C3XGZ0_9PASS</name>
<evidence type="ECO:0000256" key="1">
    <source>
        <dbReference type="ARBA" id="ARBA00004496"/>
    </source>
</evidence>
<keyword evidence="10" id="KW-1185">Reference proteome</keyword>
<dbReference type="Pfam" id="PF23554">
    <property type="entry name" value="TPR_DOCK"/>
    <property type="match status" value="2"/>
</dbReference>
<dbReference type="Pfam" id="PF06920">
    <property type="entry name" value="DHR-2_Lobe_A"/>
    <property type="match status" value="1"/>
</dbReference>
<dbReference type="InterPro" id="IPR027357">
    <property type="entry name" value="DOCKER_dom"/>
</dbReference>
<dbReference type="InterPro" id="IPR016024">
    <property type="entry name" value="ARM-type_fold"/>
</dbReference>
<dbReference type="InterPro" id="IPR043161">
    <property type="entry name" value="DOCK_C_lobe_A"/>
</dbReference>
<dbReference type="SUPFAM" id="SSF48371">
    <property type="entry name" value="ARM repeat"/>
    <property type="match status" value="1"/>
</dbReference>
<feature type="domain" description="C2 DOCK-type" evidence="7">
    <location>
        <begin position="246"/>
        <end position="419"/>
    </location>
</feature>
<dbReference type="Gene3D" id="2.60.40.150">
    <property type="entry name" value="C2 domain"/>
    <property type="match status" value="1"/>
</dbReference>
<dbReference type="InterPro" id="IPR043162">
    <property type="entry name" value="DOCK_C_lobe_C"/>
</dbReference>
<feature type="domain" description="DOCKER" evidence="8">
    <location>
        <begin position="994"/>
        <end position="1400"/>
    </location>
</feature>
<dbReference type="GO" id="GO:0005886">
    <property type="term" value="C:plasma membrane"/>
    <property type="evidence" value="ECO:0007669"/>
    <property type="project" value="TreeGrafter"/>
</dbReference>
<reference evidence="9" key="2">
    <citation type="submission" date="2025-09" db="UniProtKB">
        <authorList>
            <consortium name="Ensembl"/>
        </authorList>
    </citation>
    <scope>IDENTIFICATION</scope>
</reference>
<keyword evidence="6" id="KW-0175">Coiled coil</keyword>
<comment type="subcellular location">
    <subcellularLocation>
        <location evidence="1">Cytoplasm</location>
    </subcellularLocation>
</comment>
<evidence type="ECO:0000256" key="2">
    <source>
        <dbReference type="ARBA" id="ARBA00022490"/>
    </source>
</evidence>
<dbReference type="PROSITE" id="PS51651">
    <property type="entry name" value="DOCKER"/>
    <property type="match status" value="1"/>
</dbReference>
<evidence type="ECO:0000256" key="6">
    <source>
        <dbReference type="SAM" id="Coils"/>
    </source>
</evidence>
<keyword evidence="3" id="KW-0597">Phosphoprotein</keyword>
<evidence type="ECO:0000256" key="4">
    <source>
        <dbReference type="ARBA" id="ARBA00022658"/>
    </source>
</evidence>
<dbReference type="Ensembl" id="ENSCRFT00000020842.1">
    <property type="protein sequence ID" value="ENSCRFP00000020168.1"/>
    <property type="gene ID" value="ENSCRFG00000014488.1"/>
</dbReference>
<dbReference type="Pfam" id="PF14429">
    <property type="entry name" value="DOCK-C2"/>
    <property type="match status" value="1"/>
</dbReference>
<dbReference type="PANTHER" id="PTHR45653">
    <property type="entry name" value="DEDICATOR OF CYTOKINESIS"/>
    <property type="match status" value="1"/>
</dbReference>
<accession>A0A8C3XGZ0</accession>
<organism evidence="9 10">
    <name type="scientific">Cyanoderma ruficeps</name>
    <name type="common">rufous-capped babbler</name>
    <dbReference type="NCBI Taxonomy" id="181631"/>
    <lineage>
        <taxon>Eukaryota</taxon>
        <taxon>Metazoa</taxon>
        <taxon>Chordata</taxon>
        <taxon>Craniata</taxon>
        <taxon>Vertebrata</taxon>
        <taxon>Euteleostomi</taxon>
        <taxon>Archelosauria</taxon>
        <taxon>Archosauria</taxon>
        <taxon>Dinosauria</taxon>
        <taxon>Saurischia</taxon>
        <taxon>Theropoda</taxon>
        <taxon>Coelurosauria</taxon>
        <taxon>Aves</taxon>
        <taxon>Neognathae</taxon>
        <taxon>Neoaves</taxon>
        <taxon>Telluraves</taxon>
        <taxon>Australaves</taxon>
        <taxon>Passeriformes</taxon>
        <taxon>Sylvioidea</taxon>
        <taxon>Timaliidae</taxon>
        <taxon>Cyanoderma</taxon>
    </lineage>
</organism>
<dbReference type="Gene3D" id="1.25.40.410">
    <property type="match status" value="1"/>
</dbReference>
<dbReference type="InterPro" id="IPR046773">
    <property type="entry name" value="DOCKER_Lobe_C"/>
</dbReference>
<dbReference type="InterPro" id="IPR035892">
    <property type="entry name" value="C2_domain_sf"/>
</dbReference>